<organism evidence="4 5">
    <name type="scientific">Anisodus tanguticus</name>
    <dbReference type="NCBI Taxonomy" id="243964"/>
    <lineage>
        <taxon>Eukaryota</taxon>
        <taxon>Viridiplantae</taxon>
        <taxon>Streptophyta</taxon>
        <taxon>Embryophyta</taxon>
        <taxon>Tracheophyta</taxon>
        <taxon>Spermatophyta</taxon>
        <taxon>Magnoliopsida</taxon>
        <taxon>eudicotyledons</taxon>
        <taxon>Gunneridae</taxon>
        <taxon>Pentapetalae</taxon>
        <taxon>asterids</taxon>
        <taxon>lamiids</taxon>
        <taxon>Solanales</taxon>
        <taxon>Solanaceae</taxon>
        <taxon>Solanoideae</taxon>
        <taxon>Hyoscyameae</taxon>
        <taxon>Anisodus</taxon>
    </lineage>
</organism>
<dbReference type="EMBL" id="JAVYJV010000002">
    <property type="protein sequence ID" value="KAK4378100.1"/>
    <property type="molecule type" value="Genomic_DNA"/>
</dbReference>
<reference evidence="4" key="1">
    <citation type="submission" date="2023-12" db="EMBL/GenBank/DDBJ databases">
        <title>Genome assembly of Anisodus tanguticus.</title>
        <authorList>
            <person name="Wang Y.-J."/>
        </authorList>
    </citation>
    <scope>NUCLEOTIDE SEQUENCE</scope>
    <source>
        <strain evidence="4">KB-2021</strain>
        <tissue evidence="4">Leaf</tissue>
    </source>
</reference>
<dbReference type="Pfam" id="PF02458">
    <property type="entry name" value="Transferase"/>
    <property type="match status" value="1"/>
</dbReference>
<evidence type="ECO:0000313" key="4">
    <source>
        <dbReference type="EMBL" id="KAK4378100.1"/>
    </source>
</evidence>
<dbReference type="Proteomes" id="UP001291623">
    <property type="component" value="Unassembled WGS sequence"/>
</dbReference>
<protein>
    <submittedName>
        <fullName evidence="4">Uncharacterized protein</fullName>
    </submittedName>
</protein>
<sequence length="196" mass="21911">MSDDVPVPTRVEVVSALIWKCVMATGTLTRSTKLANLANIRKRFVPPLPNHCVGNAVAVTTTCEVENIDGDYLATLVTCITKSLLELSSKYVEEHSRNEAISAIPYDFIELSKAQIRGEVAIQVSSLCGYELYVDFGWGKPLWVSPNPRIGTNNVRFMDSRDRGGIDVWIFLKDKDNMSIFQHELELQLLAFESTN</sequence>
<evidence type="ECO:0000256" key="3">
    <source>
        <dbReference type="ARBA" id="ARBA00023315"/>
    </source>
</evidence>
<evidence type="ECO:0000256" key="2">
    <source>
        <dbReference type="ARBA" id="ARBA00022679"/>
    </source>
</evidence>
<evidence type="ECO:0000313" key="5">
    <source>
        <dbReference type="Proteomes" id="UP001291623"/>
    </source>
</evidence>
<comment type="caution">
    <text evidence="4">The sequence shown here is derived from an EMBL/GenBank/DDBJ whole genome shotgun (WGS) entry which is preliminary data.</text>
</comment>
<dbReference type="PANTHER" id="PTHR31623:SF123">
    <property type="entry name" value="VINORINE SYNTHASE-LIKE"/>
    <property type="match status" value="1"/>
</dbReference>
<keyword evidence="2" id="KW-0808">Transferase</keyword>
<dbReference type="PANTHER" id="PTHR31623">
    <property type="entry name" value="F21J9.9"/>
    <property type="match status" value="1"/>
</dbReference>
<comment type="similarity">
    <text evidence="1">Belongs to the plant acyltransferase family.</text>
</comment>
<dbReference type="InterPro" id="IPR023213">
    <property type="entry name" value="CAT-like_dom_sf"/>
</dbReference>
<name>A0AAE1VXN7_9SOLA</name>
<gene>
    <name evidence="4" type="ORF">RND71_004396</name>
</gene>
<keyword evidence="3" id="KW-0012">Acyltransferase</keyword>
<dbReference type="GO" id="GO:0016746">
    <property type="term" value="F:acyltransferase activity"/>
    <property type="evidence" value="ECO:0007669"/>
    <property type="project" value="UniProtKB-KW"/>
</dbReference>
<keyword evidence="5" id="KW-1185">Reference proteome</keyword>
<accession>A0AAE1VXN7</accession>
<proteinExistence type="inferred from homology"/>
<dbReference type="AlphaFoldDB" id="A0AAE1VXN7"/>
<evidence type="ECO:0000256" key="1">
    <source>
        <dbReference type="ARBA" id="ARBA00009861"/>
    </source>
</evidence>
<dbReference type="Gene3D" id="3.30.559.10">
    <property type="entry name" value="Chloramphenicol acetyltransferase-like domain"/>
    <property type="match status" value="1"/>
</dbReference>